<evidence type="ECO:0000313" key="1">
    <source>
        <dbReference type="EMBL" id="WOO85380.1"/>
    </source>
</evidence>
<gene>
    <name evidence="1" type="ORF">LOC62_07G008879</name>
</gene>
<dbReference type="RefSeq" id="XP_062631406.1">
    <property type="nucleotide sequence ID" value="XM_062775422.1"/>
</dbReference>
<dbReference type="AlphaFoldDB" id="A0AAF1BPE4"/>
<proteinExistence type="predicted"/>
<dbReference type="EMBL" id="CP086720">
    <property type="protein sequence ID" value="WOO85380.1"/>
    <property type="molecule type" value="Genomic_DNA"/>
</dbReference>
<dbReference type="Proteomes" id="UP000827549">
    <property type="component" value="Chromosome 7"/>
</dbReference>
<organism evidence="1 2">
    <name type="scientific">Vanrija pseudolonga</name>
    <dbReference type="NCBI Taxonomy" id="143232"/>
    <lineage>
        <taxon>Eukaryota</taxon>
        <taxon>Fungi</taxon>
        <taxon>Dikarya</taxon>
        <taxon>Basidiomycota</taxon>
        <taxon>Agaricomycotina</taxon>
        <taxon>Tremellomycetes</taxon>
        <taxon>Trichosporonales</taxon>
        <taxon>Trichosporonaceae</taxon>
        <taxon>Vanrija</taxon>
    </lineage>
</organism>
<keyword evidence="2" id="KW-1185">Reference proteome</keyword>
<evidence type="ECO:0000313" key="2">
    <source>
        <dbReference type="Proteomes" id="UP000827549"/>
    </source>
</evidence>
<reference evidence="1" key="1">
    <citation type="submission" date="2023-10" db="EMBL/GenBank/DDBJ databases">
        <authorList>
            <person name="Noh H."/>
        </authorList>
    </citation>
    <scope>NUCLEOTIDE SEQUENCE</scope>
    <source>
        <strain evidence="1">DUCC4014</strain>
    </source>
</reference>
<sequence length="726" mass="81187">MSDPPKPTKRSVEAFQTAFAAALPGMLKAMWARWTAYVPDEKAIYINITMLPEVFMASVVSPGGGKLPEAEQNHLDIFKPLDTLSQSGTCGHNWPARVLMRYDADGKVDVDVTWDRRHVGRDLQECQARFTVWKHAVVLKTEKEWRRLMFFLPEHRSYAGDAYIVDADLQALGNDAFTWSEHFKVVLGVCEPEPAVLTDDKAKWFEDELCEVLPDLVHEIFASWSEYVPDATAINMYITLYERNQLRVTVVPGNASAQDYSFSIQPLAKLAAGVRGVHFPARIVLKYDKPADTVDLDLTWRPEDTGCATRAEVSAKMEAWFDAVWAAHSRPGNPARNGDVTLRRKIAELSPYWFEWSEEFRRRLGIWDAPEPTLANVKAFEAELVKMLPPLVRGVWQSWKQHVPDATAISIYLALLPHNLVPFVVAPADGGRRVPPAKAQEYTAHTRELAKLADNVRGYHFPALILLKYSPDRVDIGITWDGEGQGVDFAEVVLKMQEWFKASLESEAKARSLVHSRRGVASGHGDSFQRSAEFKERLAPKPWPNGPWQPSVSTAKAFEAALAAAVPDVVRKIWRAWVADVPATSAVNIFCGFFEGYMQPEVAPGQGGEVPTGEAMKLVRSEIQALSRLSPPSTKRGIDFAARVYIRYRPDVVDIDITWNEDGSDGWGLDPRRQAEWRAAVIKDGEDAAMHVIRKEGDAAVVGAPLDALSAESFKWTDDFKEKLGL</sequence>
<protein>
    <submittedName>
        <fullName evidence="1">Uncharacterized protein</fullName>
    </submittedName>
</protein>
<dbReference type="GeneID" id="87812043"/>
<name>A0AAF1BPE4_9TREE</name>
<accession>A0AAF1BPE4</accession>